<keyword evidence="2" id="KW-1185">Reference proteome</keyword>
<reference evidence="1 2" key="1">
    <citation type="submission" date="2009-01" db="EMBL/GenBank/DDBJ databases">
        <authorList>
            <person name="Fulton L."/>
            <person name="Clifton S."/>
            <person name="Fulton B."/>
            <person name="Xu J."/>
            <person name="Minx P."/>
            <person name="Pepin K.H."/>
            <person name="Johnson M."/>
            <person name="Bhonagiri V."/>
            <person name="Nash W.E."/>
            <person name="Mardis E.R."/>
            <person name="Wilson R.K."/>
        </authorList>
    </citation>
    <scope>NUCLEOTIDE SEQUENCE [LARGE SCALE GENOMIC DNA]</scope>
    <source>
        <strain evidence="2">DSM 10507 / JCM 14656 / S5a33</strain>
    </source>
</reference>
<dbReference type="HOGENOM" id="CLU_2380277_0_0_9"/>
<accession>C0CPM8</accession>
<comment type="caution">
    <text evidence="1">The sequence shown here is derived from an EMBL/GenBank/DDBJ whole genome shotgun (WGS) entry which is preliminary data.</text>
</comment>
<organism evidence="1 2">
    <name type="scientific">Blautia hydrogenotrophica (strain DSM 10507 / JCM 14656 / S5a33)</name>
    <name type="common">Ruminococcus hydrogenotrophicus</name>
    <dbReference type="NCBI Taxonomy" id="476272"/>
    <lineage>
        <taxon>Bacteria</taxon>
        <taxon>Bacillati</taxon>
        <taxon>Bacillota</taxon>
        <taxon>Clostridia</taxon>
        <taxon>Lachnospirales</taxon>
        <taxon>Lachnospiraceae</taxon>
        <taxon>Blautia</taxon>
    </lineage>
</organism>
<dbReference type="Proteomes" id="UP000003100">
    <property type="component" value="Unassembled WGS sequence"/>
</dbReference>
<protein>
    <submittedName>
        <fullName evidence="1">Uncharacterized protein</fullName>
    </submittedName>
</protein>
<dbReference type="RefSeq" id="WP_005950518.1">
    <property type="nucleotide sequence ID" value="NZ_CP136423.1"/>
</dbReference>
<dbReference type="GeneID" id="86822608"/>
<reference evidence="1 2" key="2">
    <citation type="submission" date="2009-02" db="EMBL/GenBank/DDBJ databases">
        <title>Draft genome sequence of Blautia hydrogenotrophica DSM 10507 (Ruminococcus hydrogenotrophicus DSM 10507).</title>
        <authorList>
            <person name="Sudarsanam P."/>
            <person name="Ley R."/>
            <person name="Guruge J."/>
            <person name="Turnbaugh P.J."/>
            <person name="Mahowald M."/>
            <person name="Liep D."/>
            <person name="Gordon J."/>
        </authorList>
    </citation>
    <scope>NUCLEOTIDE SEQUENCE [LARGE SCALE GENOMIC DNA]</scope>
    <source>
        <strain evidence="2">DSM 10507 / JCM 14656 / S5a33</strain>
    </source>
</reference>
<dbReference type="AlphaFoldDB" id="C0CPM8"/>
<proteinExistence type="predicted"/>
<sequence>MKMNKEKFLKTELGSSMKECVAAWDKWLEIGDRKAEYWCQAQWEVYQMALRQFYGIECHLTRTDEYFGIVTEDESDWLFKVER</sequence>
<dbReference type="PATRIC" id="fig|476272.21.peg.961"/>
<evidence type="ECO:0000313" key="2">
    <source>
        <dbReference type="Proteomes" id="UP000003100"/>
    </source>
</evidence>
<name>C0CPM8_BLAHS</name>
<dbReference type="eggNOG" id="ENOG50348FJ">
    <property type="taxonomic scope" value="Bacteria"/>
</dbReference>
<gene>
    <name evidence="1" type="ORF">RUMHYD_02829</name>
</gene>
<evidence type="ECO:0000313" key="1">
    <source>
        <dbReference type="EMBL" id="EEG48289.1"/>
    </source>
</evidence>
<dbReference type="EMBL" id="ACBZ01000156">
    <property type="protein sequence ID" value="EEG48289.1"/>
    <property type="molecule type" value="Genomic_DNA"/>
</dbReference>